<sequence length="72" mass="7909">MELDITITPHLPFDYINHLKSPMEIHEEAENATGSLHGQAIGIVFAVFAQMAEHMVLTHVVVGSTPTDSIVR</sequence>
<reference evidence="1 2" key="1">
    <citation type="journal article" date="2018" name="Science">
        <title>The opium poppy genome and morphinan production.</title>
        <authorList>
            <person name="Guo L."/>
            <person name="Winzer T."/>
            <person name="Yang X."/>
            <person name="Li Y."/>
            <person name="Ning Z."/>
            <person name="He Z."/>
            <person name="Teodor R."/>
            <person name="Lu Y."/>
            <person name="Bowser T.A."/>
            <person name="Graham I.A."/>
            <person name="Ye K."/>
        </authorList>
    </citation>
    <scope>NUCLEOTIDE SEQUENCE [LARGE SCALE GENOMIC DNA]</scope>
    <source>
        <strain evidence="2">cv. HN1</strain>
        <tissue evidence="1">Leaves</tissue>
    </source>
</reference>
<keyword evidence="2" id="KW-1185">Reference proteome</keyword>
<gene>
    <name evidence="1" type="ORF">C5167_008126</name>
</gene>
<accession>A0A4Y7JWS7</accession>
<protein>
    <submittedName>
        <fullName evidence="1">Uncharacterized protein</fullName>
    </submittedName>
</protein>
<evidence type="ECO:0000313" key="1">
    <source>
        <dbReference type="EMBL" id="RZC64431.1"/>
    </source>
</evidence>
<name>A0A4Y7JWS7_PAPSO</name>
<proteinExistence type="predicted"/>
<evidence type="ECO:0000313" key="2">
    <source>
        <dbReference type="Proteomes" id="UP000316621"/>
    </source>
</evidence>
<organism evidence="1 2">
    <name type="scientific">Papaver somniferum</name>
    <name type="common">Opium poppy</name>
    <dbReference type="NCBI Taxonomy" id="3469"/>
    <lineage>
        <taxon>Eukaryota</taxon>
        <taxon>Viridiplantae</taxon>
        <taxon>Streptophyta</taxon>
        <taxon>Embryophyta</taxon>
        <taxon>Tracheophyta</taxon>
        <taxon>Spermatophyta</taxon>
        <taxon>Magnoliopsida</taxon>
        <taxon>Ranunculales</taxon>
        <taxon>Papaveraceae</taxon>
        <taxon>Papaveroideae</taxon>
        <taxon>Papaver</taxon>
    </lineage>
</organism>
<dbReference type="Proteomes" id="UP000316621">
    <property type="component" value="Chromosome 6"/>
</dbReference>
<dbReference type="EMBL" id="CM010720">
    <property type="protein sequence ID" value="RZC64431.1"/>
    <property type="molecule type" value="Genomic_DNA"/>
</dbReference>
<dbReference type="AlphaFoldDB" id="A0A4Y7JWS7"/>
<dbReference type="Gramene" id="RZC64431">
    <property type="protein sequence ID" value="RZC64431"/>
    <property type="gene ID" value="C5167_008126"/>
</dbReference>